<dbReference type="AlphaFoldDB" id="S7RTA6"/>
<name>S7RTA6_GLOTA</name>
<accession>S7RTA6</accession>
<feature type="region of interest" description="Disordered" evidence="1">
    <location>
        <begin position="90"/>
        <end position="126"/>
    </location>
</feature>
<dbReference type="HOGENOM" id="CLU_006344_5_0_1"/>
<gene>
    <name evidence="2" type="ORF">GLOTRDRAFT_128308</name>
</gene>
<dbReference type="KEGG" id="gtr:GLOTRDRAFT_128308"/>
<evidence type="ECO:0000313" key="3">
    <source>
        <dbReference type="Proteomes" id="UP000030669"/>
    </source>
</evidence>
<dbReference type="GeneID" id="19301709"/>
<dbReference type="OMA" id="PEHATWK"/>
<dbReference type="eggNOG" id="ENOG502R100">
    <property type="taxonomic scope" value="Eukaryota"/>
</dbReference>
<protein>
    <submittedName>
        <fullName evidence="2">Uncharacterized protein</fullName>
    </submittedName>
</protein>
<organism evidence="2 3">
    <name type="scientific">Gloeophyllum trabeum (strain ATCC 11539 / FP-39264 / Madison 617)</name>
    <name type="common">Brown rot fungus</name>
    <dbReference type="NCBI Taxonomy" id="670483"/>
    <lineage>
        <taxon>Eukaryota</taxon>
        <taxon>Fungi</taxon>
        <taxon>Dikarya</taxon>
        <taxon>Basidiomycota</taxon>
        <taxon>Agaricomycotina</taxon>
        <taxon>Agaricomycetes</taxon>
        <taxon>Gloeophyllales</taxon>
        <taxon>Gloeophyllaceae</taxon>
        <taxon>Gloeophyllum</taxon>
    </lineage>
</organism>
<evidence type="ECO:0000313" key="2">
    <source>
        <dbReference type="EMBL" id="EPQ56364.1"/>
    </source>
</evidence>
<feature type="compositionally biased region" description="Acidic residues" evidence="1">
    <location>
        <begin position="113"/>
        <end position="123"/>
    </location>
</feature>
<proteinExistence type="predicted"/>
<feature type="region of interest" description="Disordered" evidence="1">
    <location>
        <begin position="50"/>
        <end position="73"/>
    </location>
</feature>
<reference evidence="2 3" key="1">
    <citation type="journal article" date="2012" name="Science">
        <title>The Paleozoic origin of enzymatic lignin decomposition reconstructed from 31 fungal genomes.</title>
        <authorList>
            <person name="Floudas D."/>
            <person name="Binder M."/>
            <person name="Riley R."/>
            <person name="Barry K."/>
            <person name="Blanchette R.A."/>
            <person name="Henrissat B."/>
            <person name="Martinez A.T."/>
            <person name="Otillar R."/>
            <person name="Spatafora J.W."/>
            <person name="Yadav J.S."/>
            <person name="Aerts A."/>
            <person name="Benoit I."/>
            <person name="Boyd A."/>
            <person name="Carlson A."/>
            <person name="Copeland A."/>
            <person name="Coutinho P.M."/>
            <person name="de Vries R.P."/>
            <person name="Ferreira P."/>
            <person name="Findley K."/>
            <person name="Foster B."/>
            <person name="Gaskell J."/>
            <person name="Glotzer D."/>
            <person name="Gorecki P."/>
            <person name="Heitman J."/>
            <person name="Hesse C."/>
            <person name="Hori C."/>
            <person name="Igarashi K."/>
            <person name="Jurgens J.A."/>
            <person name="Kallen N."/>
            <person name="Kersten P."/>
            <person name="Kohler A."/>
            <person name="Kuees U."/>
            <person name="Kumar T.K.A."/>
            <person name="Kuo A."/>
            <person name="LaButti K."/>
            <person name="Larrondo L.F."/>
            <person name="Lindquist E."/>
            <person name="Ling A."/>
            <person name="Lombard V."/>
            <person name="Lucas S."/>
            <person name="Lundell T."/>
            <person name="Martin R."/>
            <person name="McLaughlin D.J."/>
            <person name="Morgenstern I."/>
            <person name="Morin E."/>
            <person name="Murat C."/>
            <person name="Nagy L.G."/>
            <person name="Nolan M."/>
            <person name="Ohm R.A."/>
            <person name="Patyshakuliyeva A."/>
            <person name="Rokas A."/>
            <person name="Ruiz-Duenas F.J."/>
            <person name="Sabat G."/>
            <person name="Salamov A."/>
            <person name="Samejima M."/>
            <person name="Schmutz J."/>
            <person name="Slot J.C."/>
            <person name="St John F."/>
            <person name="Stenlid J."/>
            <person name="Sun H."/>
            <person name="Sun S."/>
            <person name="Syed K."/>
            <person name="Tsang A."/>
            <person name="Wiebenga A."/>
            <person name="Young D."/>
            <person name="Pisabarro A."/>
            <person name="Eastwood D.C."/>
            <person name="Martin F."/>
            <person name="Cullen D."/>
            <person name="Grigoriev I.V."/>
            <person name="Hibbett D.S."/>
        </authorList>
    </citation>
    <scope>NUCLEOTIDE SEQUENCE [LARGE SCALE GENOMIC DNA]</scope>
    <source>
        <strain evidence="2 3">ATCC 11539</strain>
    </source>
</reference>
<dbReference type="Proteomes" id="UP000030669">
    <property type="component" value="Unassembled WGS sequence"/>
</dbReference>
<dbReference type="OrthoDB" id="2688393at2759"/>
<feature type="compositionally biased region" description="Acidic residues" evidence="1">
    <location>
        <begin position="56"/>
        <end position="67"/>
    </location>
</feature>
<sequence>METYSGFNVDRTCPACYKLFSSIKGMHSHLSMAKSCSWYRKGKLPEQPWDLRETLSDSDNDEDDDEGAQNISDTAQDFYEWVNSWDTTDFVETDSNQPSSSNGGGPSSGRALDDDEDERDTEEYPGAGKVICMDRTLLKRWKAISEEEGFEEECDDEDVRMSLGEAKDGDGNPFWPFASELDWRVARWVVTDSPGHKATDRLLEIPGVQEKLSLSFSNIWELHSLVDSVPARARRSQ</sequence>
<keyword evidence="3" id="KW-1185">Reference proteome</keyword>
<dbReference type="RefSeq" id="XP_007865109.1">
    <property type="nucleotide sequence ID" value="XM_007866918.1"/>
</dbReference>
<evidence type="ECO:0000256" key="1">
    <source>
        <dbReference type="SAM" id="MobiDB-lite"/>
    </source>
</evidence>
<dbReference type="EMBL" id="KB469300">
    <property type="protein sequence ID" value="EPQ56364.1"/>
    <property type="molecule type" value="Genomic_DNA"/>
</dbReference>